<accession>A0A8C4PY99</accession>
<dbReference type="GO" id="GO:0048048">
    <property type="term" value="P:embryonic eye morphogenesis"/>
    <property type="evidence" value="ECO:0007669"/>
    <property type="project" value="TreeGrafter"/>
</dbReference>
<name>A0A8C4PY99_EPTBU</name>
<evidence type="ECO:0000313" key="9">
    <source>
        <dbReference type="Ensembl" id="ENSEBUP00000004526.1"/>
    </source>
</evidence>
<dbReference type="PANTHER" id="PTHR16485:SF3">
    <property type="entry name" value="MICROFIBRILLAR-ASSOCIATED PROTEIN 2"/>
    <property type="match status" value="1"/>
</dbReference>
<comment type="similarity">
    <text evidence="2">Belongs to the MFAP family.</text>
</comment>
<feature type="signal peptide" evidence="8">
    <location>
        <begin position="1"/>
        <end position="19"/>
    </location>
</feature>
<keyword evidence="7" id="KW-0325">Glycoprotein</keyword>
<sequence>MAKHLILLAASLLSTCVTADQEHVLPPDPQTHPQYPNIHVPDPAQWSQFGDRDYDYNGYEVITSYPPYATAYPDFLYGEDLDCREEQYVCTRLYSVNKPCKECIKTLCLYRSRRVYVVNKEVCIRTVCESDEIHKASLCKDQLSHP</sequence>
<dbReference type="Ensembl" id="ENSEBUT00000004964.1">
    <property type="protein sequence ID" value="ENSEBUP00000004526.1"/>
    <property type="gene ID" value="ENSEBUG00000003178.1"/>
</dbReference>
<dbReference type="PANTHER" id="PTHR16485">
    <property type="entry name" value="MICROFIBRILLAR-ASSOCIATED PROTEIN 2"/>
    <property type="match status" value="1"/>
</dbReference>
<keyword evidence="10" id="KW-1185">Reference proteome</keyword>
<dbReference type="GO" id="GO:0001527">
    <property type="term" value="C:microfibril"/>
    <property type="evidence" value="ECO:0007669"/>
    <property type="project" value="InterPro"/>
</dbReference>
<evidence type="ECO:0000313" key="10">
    <source>
        <dbReference type="Proteomes" id="UP000694388"/>
    </source>
</evidence>
<organism evidence="9 10">
    <name type="scientific">Eptatretus burgeri</name>
    <name type="common">Inshore hagfish</name>
    <dbReference type="NCBI Taxonomy" id="7764"/>
    <lineage>
        <taxon>Eukaryota</taxon>
        <taxon>Metazoa</taxon>
        <taxon>Chordata</taxon>
        <taxon>Craniata</taxon>
        <taxon>Vertebrata</taxon>
        <taxon>Cyclostomata</taxon>
        <taxon>Myxini</taxon>
        <taxon>Myxiniformes</taxon>
        <taxon>Myxinidae</taxon>
        <taxon>Eptatretinae</taxon>
        <taxon>Eptatretus</taxon>
    </lineage>
</organism>
<evidence type="ECO:0000256" key="2">
    <source>
        <dbReference type="ARBA" id="ARBA00005317"/>
    </source>
</evidence>
<comment type="subcellular location">
    <subcellularLocation>
        <location evidence="1">Secreted</location>
        <location evidence="1">Extracellular space</location>
        <location evidence="1">Extracellular matrix</location>
    </subcellularLocation>
</comment>
<dbReference type="Proteomes" id="UP000694388">
    <property type="component" value="Unplaced"/>
</dbReference>
<keyword evidence="3" id="KW-0964">Secreted</keyword>
<keyword evidence="4" id="KW-0272">Extracellular matrix</keyword>
<keyword evidence="6" id="KW-1015">Disulfide bond</keyword>
<dbReference type="AlphaFoldDB" id="A0A8C4PY99"/>
<evidence type="ECO:0000256" key="8">
    <source>
        <dbReference type="SAM" id="SignalP"/>
    </source>
</evidence>
<dbReference type="InterPro" id="IPR008673">
    <property type="entry name" value="MAGP"/>
</dbReference>
<keyword evidence="5 8" id="KW-0732">Signal</keyword>
<evidence type="ECO:0000256" key="6">
    <source>
        <dbReference type="ARBA" id="ARBA00023157"/>
    </source>
</evidence>
<evidence type="ECO:0000256" key="3">
    <source>
        <dbReference type="ARBA" id="ARBA00022525"/>
    </source>
</evidence>
<reference evidence="9" key="2">
    <citation type="submission" date="2025-09" db="UniProtKB">
        <authorList>
            <consortium name="Ensembl"/>
        </authorList>
    </citation>
    <scope>IDENTIFICATION</scope>
</reference>
<evidence type="ECO:0000256" key="5">
    <source>
        <dbReference type="ARBA" id="ARBA00022729"/>
    </source>
</evidence>
<reference evidence="9" key="1">
    <citation type="submission" date="2025-08" db="UniProtKB">
        <authorList>
            <consortium name="Ensembl"/>
        </authorList>
    </citation>
    <scope>IDENTIFICATION</scope>
</reference>
<evidence type="ECO:0000256" key="7">
    <source>
        <dbReference type="ARBA" id="ARBA00023180"/>
    </source>
</evidence>
<dbReference type="GeneTree" id="ENSGT00390000017736"/>
<evidence type="ECO:0000256" key="4">
    <source>
        <dbReference type="ARBA" id="ARBA00022530"/>
    </source>
</evidence>
<feature type="chain" id="PRO_5034616692" evidence="8">
    <location>
        <begin position="20"/>
        <end position="146"/>
    </location>
</feature>
<protein>
    <submittedName>
        <fullName evidence="9">Microfibril associated protein 5</fullName>
    </submittedName>
</protein>
<evidence type="ECO:0000256" key="1">
    <source>
        <dbReference type="ARBA" id="ARBA00004498"/>
    </source>
</evidence>
<dbReference type="Pfam" id="PF05507">
    <property type="entry name" value="MAGP"/>
    <property type="match status" value="1"/>
</dbReference>
<proteinExistence type="inferred from homology"/>